<dbReference type="Proteomes" id="UP000008291">
    <property type="component" value="Chromosome"/>
</dbReference>
<dbReference type="RefSeq" id="WP_011312782.1">
    <property type="nucleotide sequence ID" value="NC_007404.1"/>
</dbReference>
<gene>
    <name evidence="7" type="ordered locus">Tbd_2270</name>
</gene>
<feature type="signal peptide" evidence="6">
    <location>
        <begin position="1"/>
        <end position="24"/>
    </location>
</feature>
<comment type="similarity">
    <text evidence="2">Belongs to the prokaryotic sulfate-binding protein family.</text>
</comment>
<dbReference type="OrthoDB" id="9802127at2"/>
<dbReference type="GO" id="GO:1902358">
    <property type="term" value="P:sulfate transmembrane transport"/>
    <property type="evidence" value="ECO:0007669"/>
    <property type="project" value="InterPro"/>
</dbReference>
<protein>
    <submittedName>
        <fullName evidence="7">Conserved membrane protein</fullName>
    </submittedName>
</protein>
<keyword evidence="8" id="KW-1185">Reference proteome</keyword>
<evidence type="ECO:0000256" key="5">
    <source>
        <dbReference type="ARBA" id="ARBA00022764"/>
    </source>
</evidence>
<comment type="subcellular location">
    <subcellularLocation>
        <location evidence="1">Periplasm</location>
    </subcellularLocation>
</comment>
<dbReference type="GO" id="GO:0140104">
    <property type="term" value="F:molecular carrier activity"/>
    <property type="evidence" value="ECO:0007669"/>
    <property type="project" value="InterPro"/>
</dbReference>
<organism evidence="7 8">
    <name type="scientific">Thiobacillus denitrificans (strain ATCC 25259 / T1)</name>
    <dbReference type="NCBI Taxonomy" id="292415"/>
    <lineage>
        <taxon>Bacteria</taxon>
        <taxon>Pseudomonadati</taxon>
        <taxon>Pseudomonadota</taxon>
        <taxon>Betaproteobacteria</taxon>
        <taxon>Nitrosomonadales</taxon>
        <taxon>Thiobacillaceae</taxon>
        <taxon>Thiobacillus</taxon>
    </lineage>
</organism>
<dbReference type="Gene3D" id="3.40.190.10">
    <property type="entry name" value="Periplasmic binding protein-like II"/>
    <property type="match status" value="2"/>
</dbReference>
<evidence type="ECO:0000256" key="2">
    <source>
        <dbReference type="ARBA" id="ARBA00006099"/>
    </source>
</evidence>
<reference evidence="7 8" key="1">
    <citation type="journal article" date="2006" name="J. Bacteriol.">
        <title>The genome sequence of the obligately chemolithoautotrophic, facultatively anaerobic bacterium Thiobacillus denitrificans.</title>
        <authorList>
            <person name="Beller H.R."/>
            <person name="Chain P.S."/>
            <person name="Letain T.E."/>
            <person name="Chakicherla A."/>
            <person name="Larimer F.W."/>
            <person name="Richardson P.M."/>
            <person name="Coleman M.A."/>
            <person name="Wood A.P."/>
            <person name="Kelly D.P."/>
        </authorList>
    </citation>
    <scope>NUCLEOTIDE SEQUENCE [LARGE SCALE GENOMIC DNA]</scope>
    <source>
        <strain evidence="7 8">ATCC 25259</strain>
    </source>
</reference>
<keyword evidence="5" id="KW-0574">Periplasm</keyword>
<feature type="chain" id="PRO_5004228843" evidence="6">
    <location>
        <begin position="25"/>
        <end position="254"/>
    </location>
</feature>
<keyword evidence="4 6" id="KW-0732">Signal</keyword>
<accession>Q3SGM4</accession>
<evidence type="ECO:0000313" key="7">
    <source>
        <dbReference type="EMBL" id="AAZ98223.1"/>
    </source>
</evidence>
<evidence type="ECO:0000256" key="1">
    <source>
        <dbReference type="ARBA" id="ARBA00004418"/>
    </source>
</evidence>
<evidence type="ECO:0000256" key="3">
    <source>
        <dbReference type="ARBA" id="ARBA00022448"/>
    </source>
</evidence>
<dbReference type="PANTHER" id="PTHR30368:SF2">
    <property type="entry name" value="SULFATE-BINDING PROTEIN"/>
    <property type="match status" value="1"/>
</dbReference>
<sequence>MNTFVHTLMTGLIGLFALVGAAQAAETLNVYGPGGPAPAMKEAASAFEKKTGTKVVVTAGPTPEWIDKAKADADVVYGGSEHMMTDFVGAMEGRIDAPEVEPLYLRPYAILVRPGNPAKISGVKDLLRPGVQILVVNGAGQTGAWEDMAGRKGDIETVKRLRKNIVAYAKNSAEAKKTWTETPDIDAWLIWNIWQVANPDLAEVVKIERDYAIYRDTNVVLTTQGKTRAPAREFVDFLASDAGEAIFRKWGWSR</sequence>
<dbReference type="PANTHER" id="PTHR30368">
    <property type="entry name" value="SULFATE-BINDING PROTEIN"/>
    <property type="match status" value="1"/>
</dbReference>
<dbReference type="Pfam" id="PF13531">
    <property type="entry name" value="SBP_bac_11"/>
    <property type="match status" value="1"/>
</dbReference>
<dbReference type="CDD" id="cd13519">
    <property type="entry name" value="PBP2_PEB3_AcfC"/>
    <property type="match status" value="1"/>
</dbReference>
<dbReference type="HOGENOM" id="CLU_084206_0_0_4"/>
<dbReference type="EMBL" id="CP000116">
    <property type="protein sequence ID" value="AAZ98223.1"/>
    <property type="molecule type" value="Genomic_DNA"/>
</dbReference>
<name>Q3SGM4_THIDA</name>
<dbReference type="eggNOG" id="COG4588">
    <property type="taxonomic scope" value="Bacteria"/>
</dbReference>
<dbReference type="STRING" id="292415.Tbd_2270"/>
<dbReference type="AlphaFoldDB" id="Q3SGM4"/>
<evidence type="ECO:0000313" key="8">
    <source>
        <dbReference type="Proteomes" id="UP000008291"/>
    </source>
</evidence>
<dbReference type="KEGG" id="tbd:Tbd_2270"/>
<dbReference type="SUPFAM" id="SSF53850">
    <property type="entry name" value="Periplasmic binding protein-like II"/>
    <property type="match status" value="1"/>
</dbReference>
<evidence type="ECO:0000256" key="6">
    <source>
        <dbReference type="SAM" id="SignalP"/>
    </source>
</evidence>
<evidence type="ECO:0000256" key="4">
    <source>
        <dbReference type="ARBA" id="ARBA00022729"/>
    </source>
</evidence>
<dbReference type="GO" id="GO:0042597">
    <property type="term" value="C:periplasmic space"/>
    <property type="evidence" value="ECO:0007669"/>
    <property type="project" value="UniProtKB-SubCell"/>
</dbReference>
<keyword evidence="3" id="KW-0813">Transport</keyword>
<dbReference type="InterPro" id="IPR005669">
    <property type="entry name" value="Thiosulph/SO4-bd"/>
</dbReference>
<proteinExistence type="inferred from homology"/>